<dbReference type="GO" id="GO:0042956">
    <property type="term" value="P:maltodextrin transmembrane transport"/>
    <property type="evidence" value="ECO:0007669"/>
    <property type="project" value="TreeGrafter"/>
</dbReference>
<dbReference type="Gene3D" id="2.40.430.10">
    <property type="entry name" value="D-maltodextrin-binding protein, MBP"/>
    <property type="match status" value="1"/>
</dbReference>
<comment type="caution">
    <text evidence="13">The sequence shown here is derived from an EMBL/GenBank/DDBJ whole genome shotgun (WGS) entry which is preliminary data.</text>
</comment>
<evidence type="ECO:0000256" key="5">
    <source>
        <dbReference type="ARBA" id="ARBA00022597"/>
    </source>
</evidence>
<dbReference type="Pfam" id="PF00528">
    <property type="entry name" value="BPD_transp_1"/>
    <property type="match status" value="1"/>
</dbReference>
<dbReference type="SUPFAM" id="SSF160964">
    <property type="entry name" value="MalF N-terminal region-like"/>
    <property type="match status" value="1"/>
</dbReference>
<keyword evidence="7 9" id="KW-1133">Transmembrane helix</keyword>
<evidence type="ECO:0000256" key="11">
    <source>
        <dbReference type="SAM" id="MobiDB-lite"/>
    </source>
</evidence>
<proteinExistence type="inferred from homology"/>
<evidence type="ECO:0000313" key="14">
    <source>
        <dbReference type="Proteomes" id="UP000521379"/>
    </source>
</evidence>
<feature type="transmembrane region" description="Helical" evidence="9">
    <location>
        <begin position="42"/>
        <end position="64"/>
    </location>
</feature>
<evidence type="ECO:0000256" key="10">
    <source>
        <dbReference type="RuleBase" id="RU367050"/>
    </source>
</evidence>
<dbReference type="Gene3D" id="1.10.3720.10">
    <property type="entry name" value="MetI-like"/>
    <property type="match status" value="1"/>
</dbReference>
<evidence type="ECO:0000256" key="2">
    <source>
        <dbReference type="ARBA" id="ARBA00009047"/>
    </source>
</evidence>
<feature type="region of interest" description="Disordered" evidence="11">
    <location>
        <begin position="1"/>
        <end position="38"/>
    </location>
</feature>
<dbReference type="SUPFAM" id="SSF161098">
    <property type="entry name" value="MetI-like"/>
    <property type="match status" value="1"/>
</dbReference>
<dbReference type="InterPro" id="IPR035277">
    <property type="entry name" value="MalF_N"/>
</dbReference>
<keyword evidence="14" id="KW-1185">Reference proteome</keyword>
<evidence type="ECO:0000256" key="1">
    <source>
        <dbReference type="ARBA" id="ARBA00004651"/>
    </source>
</evidence>
<feature type="transmembrane region" description="Helical" evidence="9">
    <location>
        <begin position="356"/>
        <end position="376"/>
    </location>
</feature>
<feature type="transmembrane region" description="Helical" evidence="9">
    <location>
        <begin position="518"/>
        <end position="540"/>
    </location>
</feature>
<keyword evidence="6 9" id="KW-0812">Transmembrane</keyword>
<reference evidence="13 14" key="1">
    <citation type="submission" date="2020-02" db="EMBL/GenBank/DDBJ databases">
        <authorList>
            <person name="Sun Q."/>
        </authorList>
    </citation>
    <scope>NUCLEOTIDE SEQUENCE [LARGE SCALE GENOMIC DNA]</scope>
    <source>
        <strain evidence="13 14">YIM 13062</strain>
    </source>
</reference>
<dbReference type="Pfam" id="PF16296">
    <property type="entry name" value="TM_PBP2_N"/>
    <property type="match status" value="1"/>
</dbReference>
<keyword evidence="8 9" id="KW-0472">Membrane</keyword>
<evidence type="ECO:0000313" key="13">
    <source>
        <dbReference type="EMBL" id="NKE08988.1"/>
    </source>
</evidence>
<feature type="transmembrane region" description="Helical" evidence="9">
    <location>
        <begin position="70"/>
        <end position="90"/>
    </location>
</feature>
<comment type="similarity">
    <text evidence="2 10">Belongs to the binding-protein-dependent transport system permease family. MalFG subfamily.</text>
</comment>
<organism evidence="13 14">
    <name type="scientific">Kocuria subflava</name>
    <dbReference type="NCBI Taxonomy" id="1736139"/>
    <lineage>
        <taxon>Bacteria</taxon>
        <taxon>Bacillati</taxon>
        <taxon>Actinomycetota</taxon>
        <taxon>Actinomycetes</taxon>
        <taxon>Micrococcales</taxon>
        <taxon>Micrococcaceae</taxon>
        <taxon>Kocuria</taxon>
    </lineage>
</organism>
<feature type="transmembrane region" description="Helical" evidence="9">
    <location>
        <begin position="319"/>
        <end position="344"/>
    </location>
</feature>
<dbReference type="CDD" id="cd06261">
    <property type="entry name" value="TM_PBP2"/>
    <property type="match status" value="1"/>
</dbReference>
<dbReference type="GO" id="GO:1990060">
    <property type="term" value="C:maltose transport complex"/>
    <property type="evidence" value="ECO:0007669"/>
    <property type="project" value="TreeGrafter"/>
</dbReference>
<feature type="transmembrane region" description="Helical" evidence="9">
    <location>
        <begin position="102"/>
        <end position="123"/>
    </location>
</feature>
<dbReference type="InterPro" id="IPR000515">
    <property type="entry name" value="MetI-like"/>
</dbReference>
<comment type="function">
    <text evidence="10">Part of the ABC transporter complex MalEFGK involved in maltose/maltodextrin import. Probably responsible for the translocation of the substrate across the membrane.</text>
</comment>
<dbReference type="InterPro" id="IPR047103">
    <property type="entry name" value="MalF_P2_sf"/>
</dbReference>
<dbReference type="PANTHER" id="PTHR47314">
    <property type="entry name" value="MALTOSE/MALTODEXTRIN TRANSPORT SYSTEM PERMEASE PROTEIN MALF"/>
    <property type="match status" value="1"/>
</dbReference>
<evidence type="ECO:0000256" key="7">
    <source>
        <dbReference type="ARBA" id="ARBA00022989"/>
    </source>
</evidence>
<dbReference type="GO" id="GO:0015423">
    <property type="term" value="F:ABC-type maltose transporter activity"/>
    <property type="evidence" value="ECO:0007669"/>
    <property type="project" value="TreeGrafter"/>
</dbReference>
<evidence type="ECO:0000256" key="4">
    <source>
        <dbReference type="ARBA" id="ARBA00022475"/>
    </source>
</evidence>
<feature type="domain" description="ABC transmembrane type-1" evidence="12">
    <location>
        <begin position="318"/>
        <end position="539"/>
    </location>
</feature>
<evidence type="ECO:0000256" key="6">
    <source>
        <dbReference type="ARBA" id="ARBA00022692"/>
    </source>
</evidence>
<accession>A0A846TIK7</accession>
<sequence>MASTTRSSAPEPAGNSAETTLPWGAGDSAPATEPKRAHSRGFGVGFVVKLILMALINAFGIYGIVAAFGVGSWAIAVFLILALIAANLIYFLPGRRILPAKYLFPGLIFLLVFQVFVILYTGYTAFTNYGDGHNGTKEDAIAQLEQTYEQRVEGSPQYPVTVLSSDDDGALALATLQDGQVLVGSQDTALAPAANAESSDGSVTAVDGYEVLDYAETVNSPEQLAELRVPVSDDPADGALRTADGSTAFAYTPTLTYDDGQDAMVDADGTVWADQGTGAFVSPDGEELRPGWQVFVGFDNFAAVFDPEVIGGPFLSVTLWTFAFALISVASTFLLGLLLAILLNDKNLKGRNIYRAIIFMPYAFPMFLSALIWAGLLNTDYGWVNQVLLSGAGVPWLEDPWMARLSVLLVNLWLGFPYMFLISTGALQSIPEELYESAAMDGAGPVRRFRSITLPMLMVAVGPLLIASFAMNFNNFNVIYLVTQGGPQDLDSTTGVGATDILISFVYKIAFSGGTNDYGLAAALSILIFVMVAVVSLLTFRRSKALEEIN</sequence>
<keyword evidence="4 10" id="KW-1003">Cell membrane</keyword>
<feature type="transmembrane region" description="Helical" evidence="9">
    <location>
        <begin position="452"/>
        <end position="471"/>
    </location>
</feature>
<evidence type="ECO:0000256" key="3">
    <source>
        <dbReference type="ARBA" id="ARBA00022448"/>
    </source>
</evidence>
<keyword evidence="5 10" id="KW-0762">Sugar transport</keyword>
<keyword evidence="3 9" id="KW-0813">Transport</keyword>
<dbReference type="Proteomes" id="UP000521379">
    <property type="component" value="Unassembled WGS sequence"/>
</dbReference>
<gene>
    <name evidence="13" type="ORF">GTW58_03310</name>
</gene>
<evidence type="ECO:0000259" key="12">
    <source>
        <dbReference type="PROSITE" id="PS50928"/>
    </source>
</evidence>
<dbReference type="Gene3D" id="3.10.650.10">
    <property type="entry name" value="MalF N-terminal region-like"/>
    <property type="match status" value="1"/>
</dbReference>
<feature type="transmembrane region" description="Helical" evidence="9">
    <location>
        <begin position="401"/>
        <end position="421"/>
    </location>
</feature>
<dbReference type="AlphaFoldDB" id="A0A846TIK7"/>
<dbReference type="InterPro" id="IPR032550">
    <property type="entry name" value="TM_PBP2_N"/>
</dbReference>
<dbReference type="EMBL" id="JAAVUN010000004">
    <property type="protein sequence ID" value="NKE08988.1"/>
    <property type="molecule type" value="Genomic_DNA"/>
</dbReference>
<name>A0A846TIK7_9MICC</name>
<evidence type="ECO:0000256" key="8">
    <source>
        <dbReference type="ARBA" id="ARBA00023136"/>
    </source>
</evidence>
<dbReference type="RefSeq" id="WP_119932376.1">
    <property type="nucleotide sequence ID" value="NZ_JAAVUN010000004.1"/>
</dbReference>
<dbReference type="PROSITE" id="PS50928">
    <property type="entry name" value="ABC_TM1"/>
    <property type="match status" value="1"/>
</dbReference>
<dbReference type="PANTHER" id="PTHR47314:SF1">
    <property type="entry name" value="MALTOSE_MALTODEXTRIN TRANSPORT SYSTEM PERMEASE PROTEIN MALF"/>
    <property type="match status" value="1"/>
</dbReference>
<evidence type="ECO:0000256" key="9">
    <source>
        <dbReference type="RuleBase" id="RU363032"/>
    </source>
</evidence>
<dbReference type="InterPro" id="IPR035906">
    <property type="entry name" value="MetI-like_sf"/>
</dbReference>
<protein>
    <recommendedName>
        <fullName evidence="10">Maltose/maltodextrin transport system permease protein</fullName>
    </recommendedName>
</protein>
<comment type="subcellular location">
    <subcellularLocation>
        <location evidence="1 9">Cell membrane</location>
        <topology evidence="1 9">Multi-pass membrane protein</topology>
    </subcellularLocation>
</comment>
<dbReference type="Gene3D" id="1.20.58.370">
    <property type="entry name" value="MalF N-terminal region-like"/>
    <property type="match status" value="1"/>
</dbReference>